<accession>A0AAF0CAU8</accession>
<reference evidence="2 3" key="2">
    <citation type="journal article" date="2022" name="Mar. Drugs">
        <title>Bioassay-Guided Fractionation Leads to the Detection of Cholic Acid Generated by the Rare Thalassomonas sp.</title>
        <authorList>
            <person name="Pheiffer F."/>
            <person name="Schneider Y.K."/>
            <person name="Hansen E.H."/>
            <person name="Andersen J.H."/>
            <person name="Isaksson J."/>
            <person name="Busche T."/>
            <person name="R C."/>
            <person name="Kalinowski J."/>
            <person name="Zyl L.V."/>
            <person name="Trindade M."/>
        </authorList>
    </citation>
    <scope>NUCLEOTIDE SEQUENCE [LARGE SCALE GENOMIC DNA]</scope>
    <source>
        <strain evidence="2 3">XOM25</strain>
    </source>
</reference>
<dbReference type="PROSITE" id="PS51257">
    <property type="entry name" value="PROKAR_LIPOPROTEIN"/>
    <property type="match status" value="1"/>
</dbReference>
<reference evidence="2 3" key="1">
    <citation type="journal article" date="2015" name="Genome Announc.">
        <title>Draft Genome Sequences of Marine Isolates of Thalassomonas viridans and Thalassomonas actiniarum.</title>
        <authorList>
            <person name="Olonade I."/>
            <person name="van Zyl L.J."/>
            <person name="Trindade M."/>
        </authorList>
    </citation>
    <scope>NUCLEOTIDE SEQUENCE [LARGE SCALE GENOMIC DNA]</scope>
    <source>
        <strain evidence="2 3">XOM25</strain>
    </source>
</reference>
<keyword evidence="1" id="KW-0175">Coiled coil</keyword>
<dbReference type="AlphaFoldDB" id="A0AAF0CAU8"/>
<feature type="coiled-coil region" evidence="1">
    <location>
        <begin position="58"/>
        <end position="106"/>
    </location>
</feature>
<dbReference type="EMBL" id="CP059734">
    <property type="protein sequence ID" value="WDE08997.1"/>
    <property type="molecule type" value="Genomic_DNA"/>
</dbReference>
<dbReference type="Proteomes" id="UP000032352">
    <property type="component" value="Chromosome pTvir"/>
</dbReference>
<name>A0AAF0CAU8_9GAMM</name>
<sequence length="129" mass="14645">MHHVYCRRYWSTHLLFSIKYFVFIACLSLSASCGLAKTPNEISAITINTEPAAQLEPRNNLRDEVNRLSNSLSEINEQARRLNDDYHKLLNLFRGLNEQIEEASNTLAEKTCCRGQTNTDMQAAISPPS</sequence>
<dbReference type="KEGG" id="tvd:SG34_029905"/>
<evidence type="ECO:0000256" key="1">
    <source>
        <dbReference type="SAM" id="Coils"/>
    </source>
</evidence>
<gene>
    <name evidence="2" type="ORF">SG34_029905</name>
</gene>
<dbReference type="RefSeq" id="WP_044838511.1">
    <property type="nucleotide sequence ID" value="NZ_CP059734.1"/>
</dbReference>
<proteinExistence type="predicted"/>
<organism evidence="2 3">
    <name type="scientific">Thalassomonas viridans</name>
    <dbReference type="NCBI Taxonomy" id="137584"/>
    <lineage>
        <taxon>Bacteria</taxon>
        <taxon>Pseudomonadati</taxon>
        <taxon>Pseudomonadota</taxon>
        <taxon>Gammaproteobacteria</taxon>
        <taxon>Alteromonadales</taxon>
        <taxon>Colwelliaceae</taxon>
        <taxon>Thalassomonas</taxon>
    </lineage>
</organism>
<protein>
    <submittedName>
        <fullName evidence="2">Uncharacterized protein</fullName>
    </submittedName>
</protein>
<evidence type="ECO:0000313" key="2">
    <source>
        <dbReference type="EMBL" id="WDE08997.1"/>
    </source>
</evidence>
<evidence type="ECO:0000313" key="3">
    <source>
        <dbReference type="Proteomes" id="UP000032352"/>
    </source>
</evidence>
<keyword evidence="3" id="KW-1185">Reference proteome</keyword>